<keyword evidence="2" id="KW-1133">Transmembrane helix</keyword>
<dbReference type="AlphaFoldDB" id="A0A2T4U1E6"/>
<evidence type="ECO:0000256" key="2">
    <source>
        <dbReference type="SAM" id="Phobius"/>
    </source>
</evidence>
<gene>
    <name evidence="3" type="ORF">CLG94_00420</name>
</gene>
<keyword evidence="2" id="KW-0472">Membrane</keyword>
<accession>A0A2T4U1E6</accession>
<evidence type="ECO:0000313" key="4">
    <source>
        <dbReference type="Proteomes" id="UP000241436"/>
    </source>
</evidence>
<organism evidence="3 4">
    <name type="scientific">Candidatus Methylomirabilis limnetica</name>
    <dbReference type="NCBI Taxonomy" id="2033718"/>
    <lineage>
        <taxon>Bacteria</taxon>
        <taxon>Candidatus Methylomirabilota</taxon>
        <taxon>Candidatus Methylomirabilia</taxon>
        <taxon>Candidatus Methylomirabilales</taxon>
        <taxon>Candidatus Methylomirabilaceae</taxon>
        <taxon>Candidatus Methylomirabilis</taxon>
    </lineage>
</organism>
<name>A0A2T4U1E6_9BACT</name>
<dbReference type="NCBIfam" id="TIGR02532">
    <property type="entry name" value="IV_pilin_GFxxxE"/>
    <property type="match status" value="1"/>
</dbReference>
<feature type="region of interest" description="Disordered" evidence="1">
    <location>
        <begin position="201"/>
        <end position="237"/>
    </location>
</feature>
<reference evidence="3 4" key="1">
    <citation type="submission" date="2017-09" db="EMBL/GenBank/DDBJ databases">
        <title>Bloom of a denitrifying methanotroph, Candidatus Methylomirabilis limnetica, in a deep stratified lake.</title>
        <authorList>
            <person name="Graf J.S."/>
            <person name="Marchant H.K."/>
            <person name="Tienken D."/>
            <person name="Hach P.F."/>
            <person name="Brand A."/>
            <person name="Schubert C.J."/>
            <person name="Kuypers M.M."/>
            <person name="Milucka J."/>
        </authorList>
    </citation>
    <scope>NUCLEOTIDE SEQUENCE [LARGE SCALE GENOMIC DNA]</scope>
    <source>
        <strain evidence="3 4">Zug</strain>
    </source>
</reference>
<protein>
    <recommendedName>
        <fullName evidence="5">Type II secretion system protein J</fullName>
    </recommendedName>
</protein>
<dbReference type="InterPro" id="IPR045584">
    <property type="entry name" value="Pilin-like"/>
</dbReference>
<dbReference type="PROSITE" id="PS00409">
    <property type="entry name" value="PROKAR_NTER_METHYL"/>
    <property type="match status" value="1"/>
</dbReference>
<dbReference type="RefSeq" id="WP_107560934.1">
    <property type="nucleotide sequence ID" value="NZ_NVQC01000007.1"/>
</dbReference>
<proteinExistence type="predicted"/>
<dbReference type="SUPFAM" id="SSF54523">
    <property type="entry name" value="Pili subunits"/>
    <property type="match status" value="1"/>
</dbReference>
<dbReference type="EMBL" id="NVQC01000007">
    <property type="protein sequence ID" value="PTL37181.1"/>
    <property type="molecule type" value="Genomic_DNA"/>
</dbReference>
<dbReference type="OrthoDB" id="5421380at2"/>
<feature type="transmembrane region" description="Helical" evidence="2">
    <location>
        <begin position="48"/>
        <end position="71"/>
    </location>
</feature>
<reference evidence="4" key="2">
    <citation type="journal article" date="2018" name="Environ. Microbiol.">
        <title>Bloom of a denitrifying methanotroph, 'Candidatus Methylomirabilis limnetica', in a deep stratified lake.</title>
        <authorList>
            <person name="Graf J.S."/>
            <person name="Mayr M.J."/>
            <person name="Marchant H.K."/>
            <person name="Tienken D."/>
            <person name="Hach P.F."/>
            <person name="Brand A."/>
            <person name="Schubert C.J."/>
            <person name="Kuypers M.M."/>
            <person name="Milucka J."/>
        </authorList>
    </citation>
    <scope>NUCLEOTIDE SEQUENCE [LARGE SCALE GENOMIC DNA]</scope>
    <source>
        <strain evidence="4">Zug</strain>
    </source>
</reference>
<dbReference type="Proteomes" id="UP000241436">
    <property type="component" value="Unassembled WGS sequence"/>
</dbReference>
<evidence type="ECO:0000256" key="1">
    <source>
        <dbReference type="SAM" id="MobiDB-lite"/>
    </source>
</evidence>
<dbReference type="Pfam" id="PF07963">
    <property type="entry name" value="N_methyl"/>
    <property type="match status" value="1"/>
</dbReference>
<evidence type="ECO:0008006" key="5">
    <source>
        <dbReference type="Google" id="ProtNLM"/>
    </source>
</evidence>
<evidence type="ECO:0000313" key="3">
    <source>
        <dbReference type="EMBL" id="PTL37181.1"/>
    </source>
</evidence>
<keyword evidence="2" id="KW-0812">Transmembrane</keyword>
<keyword evidence="4" id="KW-1185">Reference proteome</keyword>
<sequence length="277" mass="30866">MWCSKQVSSFEFLVSSSTFQVSDKSRTPETRNPKPETRNLELRTPHGFTLIEVLISLTILSLIFVAVLGAIQVGAKSWESGEARAEESQRNRTLVETLARDLTMIHPLRVKEQDKDVIAFHGKSDSLKFATLPQSYGAEPFSHMVRIVAYAVESGRGLVATGSYPLATQASASFEDSVKPLDERALQARFRYLVPEGRPEENLPPAWRDSWDPSQDETPQPPARRFVPAQGQRALKGSDRMPLAVELTLTIRQTKSSGLRELILPPLVFPVQVGRTL</sequence>
<comment type="caution">
    <text evidence="3">The sequence shown here is derived from an EMBL/GenBank/DDBJ whole genome shotgun (WGS) entry which is preliminary data.</text>
</comment>
<dbReference type="InterPro" id="IPR012902">
    <property type="entry name" value="N_methyl_site"/>
</dbReference>